<evidence type="ECO:0000313" key="10">
    <source>
        <dbReference type="Proteomes" id="UP001392437"/>
    </source>
</evidence>
<reference evidence="9 10" key="1">
    <citation type="submission" date="2023-01" db="EMBL/GenBank/DDBJ databases">
        <title>Analysis of 21 Apiospora genomes using comparative genomics revels a genus with tremendous synthesis potential of carbohydrate active enzymes and secondary metabolites.</title>
        <authorList>
            <person name="Sorensen T."/>
        </authorList>
    </citation>
    <scope>NUCLEOTIDE SEQUENCE [LARGE SCALE GENOMIC DNA]</scope>
    <source>
        <strain evidence="9 10">CBS 117206</strain>
    </source>
</reference>
<evidence type="ECO:0000259" key="8">
    <source>
        <dbReference type="Pfam" id="PF20684"/>
    </source>
</evidence>
<evidence type="ECO:0000256" key="1">
    <source>
        <dbReference type="ARBA" id="ARBA00004141"/>
    </source>
</evidence>
<evidence type="ECO:0000256" key="4">
    <source>
        <dbReference type="ARBA" id="ARBA00023136"/>
    </source>
</evidence>
<comment type="caution">
    <text evidence="9">The sequence shown here is derived from an EMBL/GenBank/DDBJ whole genome shotgun (WGS) entry which is preliminary data.</text>
</comment>
<evidence type="ECO:0000256" key="3">
    <source>
        <dbReference type="ARBA" id="ARBA00022989"/>
    </source>
</evidence>
<name>A0AAW0QHK1_9PEZI</name>
<organism evidence="9 10">
    <name type="scientific">Apiospora kogelbergensis</name>
    <dbReference type="NCBI Taxonomy" id="1337665"/>
    <lineage>
        <taxon>Eukaryota</taxon>
        <taxon>Fungi</taxon>
        <taxon>Dikarya</taxon>
        <taxon>Ascomycota</taxon>
        <taxon>Pezizomycotina</taxon>
        <taxon>Sordariomycetes</taxon>
        <taxon>Xylariomycetidae</taxon>
        <taxon>Amphisphaeriales</taxon>
        <taxon>Apiosporaceae</taxon>
        <taxon>Apiospora</taxon>
    </lineage>
</organism>
<feature type="transmembrane region" description="Helical" evidence="7">
    <location>
        <begin position="150"/>
        <end position="175"/>
    </location>
</feature>
<dbReference type="EMBL" id="JAQQWP010000008">
    <property type="protein sequence ID" value="KAK8104919.1"/>
    <property type="molecule type" value="Genomic_DNA"/>
</dbReference>
<dbReference type="Proteomes" id="UP001392437">
    <property type="component" value="Unassembled WGS sequence"/>
</dbReference>
<proteinExistence type="inferred from homology"/>
<dbReference type="Pfam" id="PF20684">
    <property type="entry name" value="Fung_rhodopsin"/>
    <property type="match status" value="1"/>
</dbReference>
<feature type="transmembrane region" description="Helical" evidence="7">
    <location>
        <begin position="280"/>
        <end position="306"/>
    </location>
</feature>
<keyword evidence="4 7" id="KW-0472">Membrane</keyword>
<accession>A0AAW0QHK1</accession>
<sequence length="453" mass="50750">MAATNPVLPPNIEELRLIDLFGVGAYNNLDEPKPWSNDAGTLQILTILFLVLSWTFVTFRLYVRLRTVRSAGWDDFFVFLYLIAGSVGSICFIIALDYGAGQHMILIEIGKLKTFLILFYLMNGFFNLGSACIKLSLLFQYLRIFERGTWIWRATLAVIAAVSVWGFTFSFMAFVPCSRGPQFDPLGKTPDTRCWAYGSGDPDIFTMTFNAHTVMNMIFDLVILLLPFQLYLNKTMTTKMRLGLLALLFMGALVNFLSIWRLQTILEHKAAWFPTHDPTWYGPISILLGVLEINVASICASVPIFWPVVAPYLGSIFVTHEVSVQVVEYRDLEEDGGRGGATSTAPSTATDRKKQQQVHHQRSDSEIRLNSLPPSSVDRKDGSGGGAKEEESGKIVAPVVVDAQEARVDRWFDDAFAGYQGPPTAPRSHSRMGSSQSRARSDSVRRKDKWYKI</sequence>
<feature type="transmembrane region" description="Helical" evidence="7">
    <location>
        <begin position="42"/>
        <end position="63"/>
    </location>
</feature>
<feature type="transmembrane region" description="Helical" evidence="7">
    <location>
        <begin position="209"/>
        <end position="230"/>
    </location>
</feature>
<dbReference type="PANTHER" id="PTHR33048:SF47">
    <property type="entry name" value="INTEGRAL MEMBRANE PROTEIN-RELATED"/>
    <property type="match status" value="1"/>
</dbReference>
<gene>
    <name evidence="9" type="ORF">PG999_008278</name>
</gene>
<comment type="subcellular location">
    <subcellularLocation>
        <location evidence="1">Membrane</location>
        <topology evidence="1">Multi-pass membrane protein</topology>
    </subcellularLocation>
</comment>
<dbReference type="InterPro" id="IPR049326">
    <property type="entry name" value="Rhodopsin_dom_fungi"/>
</dbReference>
<evidence type="ECO:0000313" key="9">
    <source>
        <dbReference type="EMBL" id="KAK8104919.1"/>
    </source>
</evidence>
<evidence type="ECO:0000256" key="7">
    <source>
        <dbReference type="SAM" id="Phobius"/>
    </source>
</evidence>
<evidence type="ECO:0000256" key="5">
    <source>
        <dbReference type="ARBA" id="ARBA00038359"/>
    </source>
</evidence>
<dbReference type="InterPro" id="IPR052337">
    <property type="entry name" value="SAT4-like"/>
</dbReference>
<keyword evidence="2 7" id="KW-0812">Transmembrane</keyword>
<dbReference type="GO" id="GO:0016020">
    <property type="term" value="C:membrane"/>
    <property type="evidence" value="ECO:0007669"/>
    <property type="project" value="UniProtKB-SubCell"/>
</dbReference>
<feature type="transmembrane region" description="Helical" evidence="7">
    <location>
        <begin position="75"/>
        <end position="95"/>
    </location>
</feature>
<feature type="compositionally biased region" description="Basic and acidic residues" evidence="6">
    <location>
        <begin position="377"/>
        <end position="393"/>
    </location>
</feature>
<keyword evidence="10" id="KW-1185">Reference proteome</keyword>
<feature type="region of interest" description="Disordered" evidence="6">
    <location>
        <begin position="416"/>
        <end position="453"/>
    </location>
</feature>
<evidence type="ECO:0000256" key="2">
    <source>
        <dbReference type="ARBA" id="ARBA00022692"/>
    </source>
</evidence>
<feature type="transmembrane region" description="Helical" evidence="7">
    <location>
        <begin position="115"/>
        <end position="138"/>
    </location>
</feature>
<evidence type="ECO:0000256" key="6">
    <source>
        <dbReference type="SAM" id="MobiDB-lite"/>
    </source>
</evidence>
<feature type="domain" description="Rhodopsin" evidence="8">
    <location>
        <begin position="59"/>
        <end position="309"/>
    </location>
</feature>
<protein>
    <recommendedName>
        <fullName evidence="8">Rhodopsin domain-containing protein</fullName>
    </recommendedName>
</protein>
<feature type="compositionally biased region" description="Basic and acidic residues" evidence="6">
    <location>
        <begin position="439"/>
        <end position="453"/>
    </location>
</feature>
<comment type="similarity">
    <text evidence="5">Belongs to the SAT4 family.</text>
</comment>
<keyword evidence="3 7" id="KW-1133">Transmembrane helix</keyword>
<feature type="region of interest" description="Disordered" evidence="6">
    <location>
        <begin position="334"/>
        <end position="399"/>
    </location>
</feature>
<dbReference type="AlphaFoldDB" id="A0AAW0QHK1"/>
<dbReference type="PANTHER" id="PTHR33048">
    <property type="entry name" value="PTH11-LIKE INTEGRAL MEMBRANE PROTEIN (AFU_ORTHOLOGUE AFUA_5G11245)"/>
    <property type="match status" value="1"/>
</dbReference>
<feature type="transmembrane region" description="Helical" evidence="7">
    <location>
        <begin position="242"/>
        <end position="260"/>
    </location>
</feature>